<accession>A0ACC2F222</accession>
<dbReference type="Proteomes" id="UP001157502">
    <property type="component" value="Chromosome 36"/>
</dbReference>
<comment type="caution">
    <text evidence="1">The sequence shown here is derived from an EMBL/GenBank/DDBJ whole genome shotgun (WGS) entry which is preliminary data.</text>
</comment>
<name>A0ACC2F222_DALPE</name>
<dbReference type="EMBL" id="CM055763">
    <property type="protein sequence ID" value="KAJ7985409.1"/>
    <property type="molecule type" value="Genomic_DNA"/>
</dbReference>
<proteinExistence type="predicted"/>
<evidence type="ECO:0000313" key="1">
    <source>
        <dbReference type="EMBL" id="KAJ7985409.1"/>
    </source>
</evidence>
<keyword evidence="2" id="KW-1185">Reference proteome</keyword>
<protein>
    <submittedName>
        <fullName evidence="1">Uncharacterized protein</fullName>
    </submittedName>
</protein>
<evidence type="ECO:0000313" key="2">
    <source>
        <dbReference type="Proteomes" id="UP001157502"/>
    </source>
</evidence>
<sequence>MQYSCSLVETNGGRGWGMGRWGTFDSAWGVCRFGVEPRLHFLSLGNKPPTQIIERKPTAVLTRVTDVSQAQCHLEAKDSHPEQSHLFRGLKLLAYGSTQHTEL</sequence>
<organism evidence="1 2">
    <name type="scientific">Dallia pectoralis</name>
    <name type="common">Alaska blackfish</name>
    <dbReference type="NCBI Taxonomy" id="75939"/>
    <lineage>
        <taxon>Eukaryota</taxon>
        <taxon>Metazoa</taxon>
        <taxon>Chordata</taxon>
        <taxon>Craniata</taxon>
        <taxon>Vertebrata</taxon>
        <taxon>Euteleostomi</taxon>
        <taxon>Actinopterygii</taxon>
        <taxon>Neopterygii</taxon>
        <taxon>Teleostei</taxon>
        <taxon>Protacanthopterygii</taxon>
        <taxon>Esociformes</taxon>
        <taxon>Umbridae</taxon>
        <taxon>Dallia</taxon>
    </lineage>
</organism>
<reference evidence="1" key="1">
    <citation type="submission" date="2021-05" db="EMBL/GenBank/DDBJ databases">
        <authorList>
            <person name="Pan Q."/>
            <person name="Jouanno E."/>
            <person name="Zahm M."/>
            <person name="Klopp C."/>
            <person name="Cabau C."/>
            <person name="Louis A."/>
            <person name="Berthelot C."/>
            <person name="Parey E."/>
            <person name="Roest Crollius H."/>
            <person name="Montfort J."/>
            <person name="Robinson-Rechavi M."/>
            <person name="Bouchez O."/>
            <person name="Lampietro C."/>
            <person name="Lopez Roques C."/>
            <person name="Donnadieu C."/>
            <person name="Postlethwait J."/>
            <person name="Bobe J."/>
            <person name="Dillon D."/>
            <person name="Chandos A."/>
            <person name="von Hippel F."/>
            <person name="Guiguen Y."/>
        </authorList>
    </citation>
    <scope>NUCLEOTIDE SEQUENCE</scope>
    <source>
        <strain evidence="1">YG-Jan2019</strain>
    </source>
</reference>
<gene>
    <name evidence="1" type="ORF">DPEC_G00351750</name>
</gene>